<keyword evidence="5" id="KW-1185">Reference proteome</keyword>
<dbReference type="AlphaFoldDB" id="A8IPK3"/>
<dbReference type="GO" id="GO:0009425">
    <property type="term" value="C:bacterial-type flagellum basal body"/>
    <property type="evidence" value="ECO:0007669"/>
    <property type="project" value="UniProtKB-SubCell"/>
</dbReference>
<dbReference type="Proteomes" id="UP000000270">
    <property type="component" value="Chromosome"/>
</dbReference>
<keyword evidence="4" id="KW-0282">Flagellum</keyword>
<feature type="domain" description="Flagellar basal body rod protein N-terminal" evidence="3">
    <location>
        <begin position="60"/>
        <end position="79"/>
    </location>
</feature>
<reference evidence="4 5" key="6">
    <citation type="journal article" date="2011" name="Appl. Environ. Microbiol.">
        <title>Involvement of the azorhizobial chromosome partition gene (parA) in the onset of bacteroid differentiation during Sesbania rostrata stem nodule development.</title>
        <authorList>
            <person name="Liu CT."/>
            <person name="Lee KB."/>
            <person name="Wang YS."/>
            <person name="Peng MH."/>
            <person name="Lee KT."/>
            <person name="Suzuki S."/>
            <person name="Suzuki T."/>
            <person name="Oyaizu H."/>
        </authorList>
    </citation>
    <scope>NUCLEOTIDE SEQUENCE [LARGE SCALE GENOMIC DNA]</scope>
    <source>
        <strain evidence="5">ATCC 43989 / DSM 5975 / JCM 20966 / LMG 6465 / NBRC 14845 / NCIMB 13405 / ORS 571</strain>
    </source>
</reference>
<dbReference type="KEGG" id="azc:AZC_0637"/>
<evidence type="ECO:0000313" key="5">
    <source>
        <dbReference type="Proteomes" id="UP000000270"/>
    </source>
</evidence>
<dbReference type="Pfam" id="PF00460">
    <property type="entry name" value="Flg_bb_rod"/>
    <property type="match status" value="1"/>
</dbReference>
<evidence type="ECO:0000256" key="2">
    <source>
        <dbReference type="SAM" id="MobiDB-lite"/>
    </source>
</evidence>
<dbReference type="EMBL" id="AP009384">
    <property type="protein sequence ID" value="BAF86635.1"/>
    <property type="molecule type" value="Genomic_DNA"/>
</dbReference>
<dbReference type="NCBIfam" id="NF004653">
    <property type="entry name" value="PRK06003.1"/>
    <property type="match status" value="1"/>
</dbReference>
<evidence type="ECO:0000259" key="3">
    <source>
        <dbReference type="Pfam" id="PF00460"/>
    </source>
</evidence>
<gene>
    <name evidence="4" type="primary">flgB</name>
    <name evidence="4" type="ordered locus">AZC_0637</name>
</gene>
<feature type="region of interest" description="Disordered" evidence="2">
    <location>
        <begin position="1"/>
        <end position="37"/>
    </location>
</feature>
<dbReference type="STRING" id="438753.AZC_0637"/>
<reference evidence="4 5" key="1">
    <citation type="journal article" date="2007" name="Appl. Environ. Microbiol.">
        <title>Rhizobial factors required for stem nodule maturation and maintenance in Sesbania rostrata-Azorhizobium caulinodans ORS571 symbiosis.</title>
        <authorList>
            <person name="Suzuki S."/>
            <person name="Aono T."/>
            <person name="Lee KB."/>
            <person name="Suzuki T."/>
            <person name="Liu CT."/>
            <person name="Miwa H."/>
            <person name="Wakao S."/>
            <person name="Iki T."/>
            <person name="Oyaizu H."/>
        </authorList>
    </citation>
    <scope>NUCLEOTIDE SEQUENCE [LARGE SCALE GENOMIC DNA]</scope>
    <source>
        <strain evidence="5">ATCC 43989 / DSM 5975 / JCM 20966 / LMG 6465 / NBRC 14845 / NCIMB 13405 / ORS 571</strain>
    </source>
</reference>
<organism evidence="4 5">
    <name type="scientific">Azorhizobium caulinodans (strain ATCC 43989 / DSM 5975 / JCM 20966 / LMG 6465 / NBRC 14845 / NCIMB 13405 / ORS 571)</name>
    <dbReference type="NCBI Taxonomy" id="438753"/>
    <lineage>
        <taxon>Bacteria</taxon>
        <taxon>Pseudomonadati</taxon>
        <taxon>Pseudomonadota</taxon>
        <taxon>Alphaproteobacteria</taxon>
        <taxon>Hyphomicrobiales</taxon>
        <taxon>Xanthobacteraceae</taxon>
        <taxon>Azorhizobium</taxon>
    </lineage>
</organism>
<reference evidence="4 5" key="4">
    <citation type="journal article" date="2009" name="Appl. Environ. Microbiol.">
        <title>Comparative genome-wide transcriptional profiling of Azorhizobium caulinodans ORS571 grown under free-living and symbiotic conditions.</title>
        <authorList>
            <person name="Tsukada S."/>
            <person name="Aono T."/>
            <person name="Akiba N."/>
            <person name="Lee KB."/>
            <person name="Liu CT."/>
            <person name="Toyazaki H."/>
            <person name="Oyaizu H."/>
        </authorList>
    </citation>
    <scope>NUCLEOTIDE SEQUENCE [LARGE SCALE GENOMIC DNA]</scope>
    <source>
        <strain evidence="5">ATCC 43989 / DSM 5975 / JCM 20966 / LMG 6465 / NBRC 14845 / NCIMB 13405 / ORS 571</strain>
    </source>
</reference>
<name>A8IPK3_AZOC5</name>
<comment type="subcellular location">
    <subcellularLocation>
        <location evidence="1">Bacterial flagellum basal body</location>
    </subcellularLocation>
</comment>
<keyword evidence="4" id="KW-0966">Cell projection</keyword>
<reference evidence="4 5" key="5">
    <citation type="journal article" date="2010" name="Appl. Environ. Microbiol.">
        <title>phrR-like gene praR of Azorhizobium caulinodans ORS571 is essential for symbiosis with Sesbania rostrata and is involved in expression of reb genes.</title>
        <authorList>
            <person name="Akiba N."/>
            <person name="Aono T."/>
            <person name="Toyazaki H."/>
            <person name="Sato S."/>
            <person name="Oyaizu H."/>
        </authorList>
    </citation>
    <scope>NUCLEOTIDE SEQUENCE [LARGE SCALE GENOMIC DNA]</scope>
    <source>
        <strain evidence="5">ATCC 43989 / DSM 5975 / JCM 20966 / LMG 6465 / NBRC 14845 / NCIMB 13405 / ORS 571</strain>
    </source>
</reference>
<dbReference type="eggNOG" id="COG1815">
    <property type="taxonomic scope" value="Bacteria"/>
</dbReference>
<evidence type="ECO:0000256" key="1">
    <source>
        <dbReference type="ARBA" id="ARBA00004117"/>
    </source>
</evidence>
<reference evidence="5" key="2">
    <citation type="submission" date="2007-04" db="EMBL/GenBank/DDBJ databases">
        <title>Complete genome sequence of the nitrogen-fixing bacterium Azorhizobium caulinodans ORS571.</title>
        <authorList>
            <person name="Lee K.B."/>
            <person name="Backer P.D."/>
            <person name="Aono T."/>
            <person name="Liu C.T."/>
            <person name="Suzuki S."/>
            <person name="Suzuki T."/>
            <person name="Kaneko T."/>
            <person name="Yamada M."/>
            <person name="Tabata S."/>
            <person name="Kupfer D.M."/>
            <person name="Najar F.Z."/>
            <person name="Wiley G.B."/>
            <person name="Roe B."/>
            <person name="Binnewies T."/>
            <person name="Ussery D."/>
            <person name="Vereecke D."/>
            <person name="Gevers D."/>
            <person name="Holsters M."/>
            <person name="Oyaizu H."/>
        </authorList>
    </citation>
    <scope>NUCLEOTIDE SEQUENCE [LARGE SCALE GENOMIC DNA]</scope>
    <source>
        <strain evidence="5">ATCC 43989 / DSM 5975 / JCM 20966 / LMG 6465 / NBRC 14845 / NCIMB 13405 / ORS 571</strain>
    </source>
</reference>
<keyword evidence="4" id="KW-0969">Cilium</keyword>
<protein>
    <submittedName>
        <fullName evidence="4">Flagellar basal-body rod protein</fullName>
    </submittedName>
</protein>
<dbReference type="HOGENOM" id="CLU_125463_2_0_5"/>
<proteinExistence type="predicted"/>
<dbReference type="InterPro" id="IPR001444">
    <property type="entry name" value="Flag_bb_rod_N"/>
</dbReference>
<accession>A8IPK3</accession>
<evidence type="ECO:0000313" key="4">
    <source>
        <dbReference type="EMBL" id="BAF86635.1"/>
    </source>
</evidence>
<reference evidence="4 5" key="3">
    <citation type="journal article" date="2008" name="BMC Genomics">
        <title>The genome of the versatile nitrogen fixer Azorhizobium caulinodans ORS571.</title>
        <authorList>
            <person name="Lee KB."/>
            <person name="Backer P.D."/>
            <person name="Aono T."/>
            <person name="Liu CT."/>
            <person name="Suzuki S."/>
            <person name="Suzuki T."/>
            <person name="Kaneko T."/>
            <person name="Yamada M."/>
            <person name="Tabata S."/>
            <person name="Kupfer D.M."/>
            <person name="Najar F.Z."/>
            <person name="Wiley G.B."/>
            <person name="Roe B."/>
            <person name="Binnewies T.T."/>
            <person name="Ussery D.W."/>
            <person name="D'Haeze W."/>
            <person name="Herder J.D."/>
            <person name="Gevers D."/>
            <person name="Vereecke D."/>
            <person name="Holsters M."/>
            <person name="Oyaizu H."/>
        </authorList>
    </citation>
    <scope>NUCLEOTIDE SEQUENCE [LARGE SCALE GENOMIC DNA]</scope>
    <source>
        <strain evidence="5">ATCC 43989 / DSM 5975 / JCM 20966 / LMG 6465 / NBRC 14845 / NCIMB 13405 / ORS 571</strain>
    </source>
</reference>
<sequence>MSRHERRPLGSFPPVGPVPDPSASPVQGFTPRVGPETIREDPLDPLYLFDLASRQARWASVRQATITGNIANANTPGYQAREVEPFSAVMNKTRLSMATTEPGHMGVPFAGAETSKTKESDSWEVTASGNSVNLDQEMLKAADVNRTYTLNTNIVRAFNRMILTSVRSS</sequence>